<proteinExistence type="predicted"/>
<accession>A0A6C0CJU9</accession>
<sequence>MSNLITVQLTTEDHALFQQKLSEWRKEKIAADKRKADAEKGRRILEKIEKVENERRQNLKKTQQAIFANFIDSTIAKMTEISGTAVVGDKVLDKIGGMTIDNIKFAKEYAKKKGYSLDIDEEKIIHRRTCFCNEYYCSSCYTGTYTESKTIMFLSRL</sequence>
<evidence type="ECO:0000313" key="1">
    <source>
        <dbReference type="EMBL" id="QHT04878.1"/>
    </source>
</evidence>
<name>A0A6C0CJU9_9ZZZZ</name>
<reference evidence="1" key="1">
    <citation type="journal article" date="2020" name="Nature">
        <title>Giant virus diversity and host interactions through global metagenomics.</title>
        <authorList>
            <person name="Schulz F."/>
            <person name="Roux S."/>
            <person name="Paez-Espino D."/>
            <person name="Jungbluth S."/>
            <person name="Walsh D.A."/>
            <person name="Denef V.J."/>
            <person name="McMahon K.D."/>
            <person name="Konstantinidis K.T."/>
            <person name="Eloe-Fadrosh E.A."/>
            <person name="Kyrpides N.C."/>
            <person name="Woyke T."/>
        </authorList>
    </citation>
    <scope>NUCLEOTIDE SEQUENCE</scope>
    <source>
        <strain evidence="1">GVMAG-M-3300021343-4</strain>
    </source>
</reference>
<dbReference type="EMBL" id="MN739440">
    <property type="protein sequence ID" value="QHT04878.1"/>
    <property type="molecule type" value="Genomic_DNA"/>
</dbReference>
<organism evidence="1">
    <name type="scientific">viral metagenome</name>
    <dbReference type="NCBI Taxonomy" id="1070528"/>
    <lineage>
        <taxon>unclassified sequences</taxon>
        <taxon>metagenomes</taxon>
        <taxon>organismal metagenomes</taxon>
    </lineage>
</organism>
<dbReference type="AlphaFoldDB" id="A0A6C0CJU9"/>
<protein>
    <submittedName>
        <fullName evidence="1">Uncharacterized protein</fullName>
    </submittedName>
</protein>